<dbReference type="InterPro" id="IPR047057">
    <property type="entry name" value="MerR_fam"/>
</dbReference>
<organism evidence="3 4">
    <name type="scientific">Amycolatopsis mongoliensis</name>
    <dbReference type="NCBI Taxonomy" id="715475"/>
    <lineage>
        <taxon>Bacteria</taxon>
        <taxon>Bacillati</taxon>
        <taxon>Actinomycetota</taxon>
        <taxon>Actinomycetes</taxon>
        <taxon>Pseudonocardiales</taxon>
        <taxon>Pseudonocardiaceae</taxon>
        <taxon>Amycolatopsis</taxon>
    </lineage>
</organism>
<sequence>MNASTAIAMIYAGSPAAGVATSGCSARPKSEGGDMAWSTRQLAELAGTTVKAVRYYHRIGLLELPDRALNGYKQYRTAHLARLLRIKRLTELGFSLGQIKAMEDSDAESAEAIDVLDAELAATIERLQRIRSELAVIREHRVPPELPASFGAVVAGLPENDRAMLTVFAGTLGQDELDDLRRLMEDPIDSAVDEQFDHLPADADDATIEVLAGRLAESIRQSHARFPWMANPGSAGTRGTALTEAAVGPAIVERLNSAQLKTLVRAHALVEENS</sequence>
<proteinExistence type="predicted"/>
<dbReference type="SMART" id="SM00422">
    <property type="entry name" value="HTH_MERR"/>
    <property type="match status" value="1"/>
</dbReference>
<evidence type="ECO:0000259" key="2">
    <source>
        <dbReference type="PROSITE" id="PS50937"/>
    </source>
</evidence>
<evidence type="ECO:0000313" key="3">
    <source>
        <dbReference type="EMBL" id="WIY01151.1"/>
    </source>
</evidence>
<dbReference type="GO" id="GO:0003700">
    <property type="term" value="F:DNA-binding transcription factor activity"/>
    <property type="evidence" value="ECO:0007669"/>
    <property type="project" value="InterPro"/>
</dbReference>
<dbReference type="CDD" id="cd00592">
    <property type="entry name" value="HTH_MerR-like"/>
    <property type="match status" value="1"/>
</dbReference>
<dbReference type="InterPro" id="IPR009061">
    <property type="entry name" value="DNA-bd_dom_put_sf"/>
</dbReference>
<dbReference type="SUPFAM" id="SSF46955">
    <property type="entry name" value="Putative DNA-binding domain"/>
    <property type="match status" value="1"/>
</dbReference>
<dbReference type="AlphaFoldDB" id="A0A9Y2JM48"/>
<dbReference type="RefSeq" id="WP_285997611.1">
    <property type="nucleotide sequence ID" value="NZ_CP127295.1"/>
</dbReference>
<evidence type="ECO:0000313" key="4">
    <source>
        <dbReference type="Proteomes" id="UP001239397"/>
    </source>
</evidence>
<dbReference type="Pfam" id="PF13411">
    <property type="entry name" value="MerR_1"/>
    <property type="match status" value="1"/>
</dbReference>
<dbReference type="PROSITE" id="PS50937">
    <property type="entry name" value="HTH_MERR_2"/>
    <property type="match status" value="1"/>
</dbReference>
<dbReference type="Proteomes" id="UP001239397">
    <property type="component" value="Chromosome"/>
</dbReference>
<feature type="domain" description="HTH merR-type" evidence="2">
    <location>
        <begin position="36"/>
        <end position="105"/>
    </location>
</feature>
<dbReference type="EMBL" id="CP127295">
    <property type="protein sequence ID" value="WIY01151.1"/>
    <property type="molecule type" value="Genomic_DNA"/>
</dbReference>
<dbReference type="PANTHER" id="PTHR30204">
    <property type="entry name" value="REDOX-CYCLING DRUG-SENSING TRANSCRIPTIONAL ACTIVATOR SOXR"/>
    <property type="match status" value="1"/>
</dbReference>
<gene>
    <name evidence="3" type="ORF">QRX60_45150</name>
</gene>
<dbReference type="GO" id="GO:0003677">
    <property type="term" value="F:DNA binding"/>
    <property type="evidence" value="ECO:0007669"/>
    <property type="project" value="UniProtKB-KW"/>
</dbReference>
<name>A0A9Y2JM48_9PSEU</name>
<dbReference type="InterPro" id="IPR000551">
    <property type="entry name" value="MerR-type_HTH_dom"/>
</dbReference>
<reference evidence="3 4" key="1">
    <citation type="submission" date="2023-06" db="EMBL/GenBank/DDBJ databases">
        <authorList>
            <person name="Oyuntsetseg B."/>
            <person name="Kim S.B."/>
        </authorList>
    </citation>
    <scope>NUCLEOTIDE SEQUENCE [LARGE SCALE GENOMIC DNA]</scope>
    <source>
        <strain evidence="3 4">4-36</strain>
    </source>
</reference>
<protein>
    <submittedName>
        <fullName evidence="3">MerR family transcriptional regulator</fullName>
    </submittedName>
</protein>
<accession>A0A9Y2JM48</accession>
<dbReference type="PANTHER" id="PTHR30204:SF93">
    <property type="entry name" value="HTH MERR-TYPE DOMAIN-CONTAINING PROTEIN"/>
    <property type="match status" value="1"/>
</dbReference>
<dbReference type="Gene3D" id="1.10.1660.10">
    <property type="match status" value="1"/>
</dbReference>
<dbReference type="PRINTS" id="PR00040">
    <property type="entry name" value="HTHMERR"/>
</dbReference>
<keyword evidence="1" id="KW-0238">DNA-binding</keyword>
<evidence type="ECO:0000256" key="1">
    <source>
        <dbReference type="ARBA" id="ARBA00023125"/>
    </source>
</evidence>
<keyword evidence="4" id="KW-1185">Reference proteome</keyword>
<dbReference type="KEGG" id="amog:QRX60_45150"/>